<reference evidence="3 4" key="1">
    <citation type="journal article" date="2016" name="Mol. Biol. Evol.">
        <title>Comparative Genomics of Early-Diverging Mushroom-Forming Fungi Provides Insights into the Origins of Lignocellulose Decay Capabilities.</title>
        <authorList>
            <person name="Nagy L.G."/>
            <person name="Riley R."/>
            <person name="Tritt A."/>
            <person name="Adam C."/>
            <person name="Daum C."/>
            <person name="Floudas D."/>
            <person name="Sun H."/>
            <person name="Yadav J.S."/>
            <person name="Pangilinan J."/>
            <person name="Larsson K.H."/>
            <person name="Matsuura K."/>
            <person name="Barry K."/>
            <person name="Labutti K."/>
            <person name="Kuo R."/>
            <person name="Ohm R.A."/>
            <person name="Bhattacharya S.S."/>
            <person name="Shirouzu T."/>
            <person name="Yoshinaga Y."/>
            <person name="Martin F.M."/>
            <person name="Grigoriev I.V."/>
            <person name="Hibbett D.S."/>
        </authorList>
    </citation>
    <scope>NUCLEOTIDE SEQUENCE [LARGE SCALE GENOMIC DNA]</scope>
    <source>
        <strain evidence="3 4">TUFC12733</strain>
    </source>
</reference>
<protein>
    <recommendedName>
        <fullName evidence="2">DUF6535 domain-containing protein</fullName>
    </recommendedName>
</protein>
<dbReference type="Pfam" id="PF20153">
    <property type="entry name" value="DUF6535"/>
    <property type="match status" value="1"/>
</dbReference>
<dbReference type="EMBL" id="KV417304">
    <property type="protein sequence ID" value="KZO93139.1"/>
    <property type="molecule type" value="Genomic_DNA"/>
</dbReference>
<name>A0A167J175_CALVF</name>
<dbReference type="Proteomes" id="UP000076738">
    <property type="component" value="Unassembled WGS sequence"/>
</dbReference>
<feature type="non-terminal residue" evidence="3">
    <location>
        <position position="192"/>
    </location>
</feature>
<organism evidence="3 4">
    <name type="scientific">Calocera viscosa (strain TUFC12733)</name>
    <dbReference type="NCBI Taxonomy" id="1330018"/>
    <lineage>
        <taxon>Eukaryota</taxon>
        <taxon>Fungi</taxon>
        <taxon>Dikarya</taxon>
        <taxon>Basidiomycota</taxon>
        <taxon>Agaricomycotina</taxon>
        <taxon>Dacrymycetes</taxon>
        <taxon>Dacrymycetales</taxon>
        <taxon>Dacrymycetaceae</taxon>
        <taxon>Calocera</taxon>
    </lineage>
</organism>
<evidence type="ECO:0000256" key="1">
    <source>
        <dbReference type="SAM" id="Phobius"/>
    </source>
</evidence>
<feature type="transmembrane region" description="Helical" evidence="1">
    <location>
        <begin position="91"/>
        <end position="113"/>
    </location>
</feature>
<evidence type="ECO:0000313" key="3">
    <source>
        <dbReference type="EMBL" id="KZO93139.1"/>
    </source>
</evidence>
<dbReference type="InterPro" id="IPR045338">
    <property type="entry name" value="DUF6535"/>
</dbReference>
<proteinExistence type="predicted"/>
<evidence type="ECO:0000313" key="4">
    <source>
        <dbReference type="Proteomes" id="UP000076738"/>
    </source>
</evidence>
<keyword evidence="1" id="KW-0812">Transmembrane</keyword>
<sequence length="192" mass="20896">MTLGREQPIPEDFWALTQTASEFDYEAIVFDRDTSDGPPQPEGPFTRDFINDVPTGTGLGPEAEVWRVYNTYAEKYDKEMLETYKDGTDNLLIFAALFSAAVTAFLVLSLPLLQTDPSQATLSALTVISAQLSAQSAGSSAAVGAYYAGGDDFSPASSDIFINGLWIMSLFVSLSTSVLAMLVKQWMRVYST</sequence>
<evidence type="ECO:0000259" key="2">
    <source>
        <dbReference type="Pfam" id="PF20153"/>
    </source>
</evidence>
<feature type="transmembrane region" description="Helical" evidence="1">
    <location>
        <begin position="160"/>
        <end position="183"/>
    </location>
</feature>
<feature type="domain" description="DUF6535" evidence="2">
    <location>
        <begin position="66"/>
        <end position="191"/>
    </location>
</feature>
<keyword evidence="1" id="KW-1133">Transmembrane helix</keyword>
<dbReference type="STRING" id="1330018.A0A167J175"/>
<dbReference type="AlphaFoldDB" id="A0A167J175"/>
<accession>A0A167J175</accession>
<keyword evidence="4" id="KW-1185">Reference proteome</keyword>
<dbReference type="OrthoDB" id="3221808at2759"/>
<gene>
    <name evidence="3" type="ORF">CALVIDRAFT_268771</name>
</gene>
<keyword evidence="1" id="KW-0472">Membrane</keyword>